<gene>
    <name evidence="2" type="ORF">G6F50_017638</name>
</gene>
<accession>A0A9P6XPK5</accession>
<evidence type="ECO:0000313" key="2">
    <source>
        <dbReference type="EMBL" id="KAG1529965.1"/>
    </source>
</evidence>
<evidence type="ECO:0000256" key="1">
    <source>
        <dbReference type="SAM" id="MobiDB-lite"/>
    </source>
</evidence>
<protein>
    <submittedName>
        <fullName evidence="2">Uncharacterized protein</fullName>
    </submittedName>
</protein>
<comment type="caution">
    <text evidence="2">The sequence shown here is derived from an EMBL/GenBank/DDBJ whole genome shotgun (WGS) entry which is preliminary data.</text>
</comment>
<feature type="compositionally biased region" description="Low complexity" evidence="1">
    <location>
        <begin position="20"/>
        <end position="30"/>
    </location>
</feature>
<evidence type="ECO:0000313" key="3">
    <source>
        <dbReference type="Proteomes" id="UP000740926"/>
    </source>
</evidence>
<feature type="compositionally biased region" description="Low complexity" evidence="1">
    <location>
        <begin position="62"/>
        <end position="71"/>
    </location>
</feature>
<name>A0A9P6XPK5_9FUNG</name>
<dbReference type="EMBL" id="JAANIU010013543">
    <property type="protein sequence ID" value="KAG1529965.1"/>
    <property type="molecule type" value="Genomic_DNA"/>
</dbReference>
<dbReference type="AlphaFoldDB" id="A0A9P6XPK5"/>
<sequence length="87" mass="8671">MRGRSSSIVDAVQQPAAVVGNQGNGQQCGQDAQPAHRPHGLHGRLGQGEQASRGSGAGGSSGQAASGIGVACRPRMDLSINDISQPA</sequence>
<dbReference type="Proteomes" id="UP000740926">
    <property type="component" value="Unassembled WGS sequence"/>
</dbReference>
<reference evidence="2 3" key="1">
    <citation type="journal article" date="2020" name="Microb. Genom.">
        <title>Genetic diversity of clinical and environmental Mucorales isolates obtained from an investigation of mucormycosis cases among solid organ transplant recipients.</title>
        <authorList>
            <person name="Nguyen M.H."/>
            <person name="Kaul D."/>
            <person name="Muto C."/>
            <person name="Cheng S.J."/>
            <person name="Richter R.A."/>
            <person name="Bruno V.M."/>
            <person name="Liu G."/>
            <person name="Beyhan S."/>
            <person name="Sundermann A.J."/>
            <person name="Mounaud S."/>
            <person name="Pasculle A.W."/>
            <person name="Nierman W.C."/>
            <person name="Driscoll E."/>
            <person name="Cumbie R."/>
            <person name="Clancy C.J."/>
            <person name="Dupont C.L."/>
        </authorList>
    </citation>
    <scope>NUCLEOTIDE SEQUENCE [LARGE SCALE GENOMIC DNA]</scope>
    <source>
        <strain evidence="2 3">GL24</strain>
    </source>
</reference>
<feature type="region of interest" description="Disordered" evidence="1">
    <location>
        <begin position="1"/>
        <end position="87"/>
    </location>
</feature>
<proteinExistence type="predicted"/>
<organism evidence="2 3">
    <name type="scientific">Rhizopus delemar</name>
    <dbReference type="NCBI Taxonomy" id="936053"/>
    <lineage>
        <taxon>Eukaryota</taxon>
        <taxon>Fungi</taxon>
        <taxon>Fungi incertae sedis</taxon>
        <taxon>Mucoromycota</taxon>
        <taxon>Mucoromycotina</taxon>
        <taxon>Mucoromycetes</taxon>
        <taxon>Mucorales</taxon>
        <taxon>Mucorineae</taxon>
        <taxon>Rhizopodaceae</taxon>
        <taxon>Rhizopus</taxon>
    </lineage>
</organism>
<keyword evidence="3" id="KW-1185">Reference proteome</keyword>